<evidence type="ECO:0000313" key="11">
    <source>
        <dbReference type="Proteomes" id="UP000231383"/>
    </source>
</evidence>
<dbReference type="EMBL" id="PFSC01000030">
    <property type="protein sequence ID" value="PJC33743.1"/>
    <property type="molecule type" value="Genomic_DNA"/>
</dbReference>
<dbReference type="SUPFAM" id="SSF82771">
    <property type="entry name" value="GIY-YIG endonuclease"/>
    <property type="match status" value="1"/>
</dbReference>
<evidence type="ECO:0000259" key="9">
    <source>
        <dbReference type="PROSITE" id="PS50164"/>
    </source>
</evidence>
<dbReference type="SMART" id="SM00465">
    <property type="entry name" value="GIYc"/>
    <property type="match status" value="1"/>
</dbReference>
<dbReference type="InterPro" id="IPR000305">
    <property type="entry name" value="GIY-YIG_endonuc"/>
</dbReference>
<dbReference type="PANTHER" id="PTHR30562:SF10">
    <property type="entry name" value="EXCINUCLEASE CHO"/>
    <property type="match status" value="1"/>
</dbReference>
<sequence>MINKQIKRPSTPISIDQSMIDVLPEGPGVYLFYGEDSVPLYIGKSKNIRKRVLSHFSSDYMYPKEMDIRKQIKHIDTVQTAGELGALIQESILNDTPRPKGRGISYHPELACPPLEGFGIQSGFPLEFIPMNIG</sequence>
<dbReference type="PANTHER" id="PTHR30562">
    <property type="entry name" value="UVRC/OXIDOREDUCTASE"/>
    <property type="match status" value="1"/>
</dbReference>
<dbReference type="CDD" id="cd10434">
    <property type="entry name" value="GIY-YIG_UvrC_Cho"/>
    <property type="match status" value="1"/>
</dbReference>
<dbReference type="InterPro" id="IPR035901">
    <property type="entry name" value="GIY-YIG_endonuc_sf"/>
</dbReference>
<dbReference type="InterPro" id="IPR050066">
    <property type="entry name" value="UvrABC_protein_C"/>
</dbReference>
<accession>A0A2M8F355</accession>
<keyword evidence="5" id="KW-0742">SOS response</keyword>
<feature type="non-terminal residue" evidence="10">
    <location>
        <position position="134"/>
    </location>
</feature>
<comment type="caution">
    <text evidence="10">The sequence shown here is derived from an EMBL/GenBank/DDBJ whole genome shotgun (WGS) entry which is preliminary data.</text>
</comment>
<proteinExistence type="predicted"/>
<keyword evidence="3" id="KW-0267">Excision nuclease</keyword>
<dbReference type="GO" id="GO:0009380">
    <property type="term" value="C:excinuclease repair complex"/>
    <property type="evidence" value="ECO:0007669"/>
    <property type="project" value="TreeGrafter"/>
</dbReference>
<dbReference type="GO" id="GO:0006289">
    <property type="term" value="P:nucleotide-excision repair"/>
    <property type="evidence" value="ECO:0007669"/>
    <property type="project" value="InterPro"/>
</dbReference>
<organism evidence="10 11">
    <name type="scientific">Candidatus Roizmanbacteria bacterium CG_4_9_14_0_2_um_filter_39_13</name>
    <dbReference type="NCBI Taxonomy" id="1974839"/>
    <lineage>
        <taxon>Bacteria</taxon>
        <taxon>Candidatus Roizmaniibacteriota</taxon>
    </lineage>
</organism>
<dbReference type="Pfam" id="PF01541">
    <property type="entry name" value="GIY-YIG"/>
    <property type="match status" value="1"/>
</dbReference>
<evidence type="ECO:0000256" key="2">
    <source>
        <dbReference type="ARBA" id="ARBA00022801"/>
    </source>
</evidence>
<evidence type="ECO:0000256" key="1">
    <source>
        <dbReference type="ARBA" id="ARBA00022763"/>
    </source>
</evidence>
<dbReference type="PROSITE" id="PS50164">
    <property type="entry name" value="GIY_YIG"/>
    <property type="match status" value="1"/>
</dbReference>
<dbReference type="AlphaFoldDB" id="A0A2M8F355"/>
<reference evidence="11" key="1">
    <citation type="submission" date="2017-09" db="EMBL/GenBank/DDBJ databases">
        <title>Depth-based differentiation of microbial function through sediment-hosted aquifers and enrichment of novel symbionts in the deep terrestrial subsurface.</title>
        <authorList>
            <person name="Probst A.J."/>
            <person name="Ladd B."/>
            <person name="Jarett J.K."/>
            <person name="Geller-Mcgrath D.E."/>
            <person name="Sieber C.M.K."/>
            <person name="Emerson J.B."/>
            <person name="Anantharaman K."/>
            <person name="Thomas B.C."/>
            <person name="Malmstrom R."/>
            <person name="Stieglmeier M."/>
            <person name="Klingl A."/>
            <person name="Woyke T."/>
            <person name="Ryan C.M."/>
            <person name="Banfield J.F."/>
        </authorList>
    </citation>
    <scope>NUCLEOTIDE SEQUENCE [LARGE SCALE GENOMIC DNA]</scope>
</reference>
<gene>
    <name evidence="10" type="ORF">CO051_01135</name>
</gene>
<dbReference type="GO" id="GO:0004518">
    <property type="term" value="F:nuclease activity"/>
    <property type="evidence" value="ECO:0007669"/>
    <property type="project" value="UniProtKB-KW"/>
</dbReference>
<evidence type="ECO:0000313" key="10">
    <source>
        <dbReference type="EMBL" id="PJC33743.1"/>
    </source>
</evidence>
<evidence type="ECO:0000256" key="4">
    <source>
        <dbReference type="ARBA" id="ARBA00023204"/>
    </source>
</evidence>
<dbReference type="Gene3D" id="3.40.1440.10">
    <property type="entry name" value="GIY-YIG endonuclease"/>
    <property type="match status" value="1"/>
</dbReference>
<evidence type="ECO:0000256" key="5">
    <source>
        <dbReference type="ARBA" id="ARBA00023236"/>
    </source>
</evidence>
<protein>
    <recommendedName>
        <fullName evidence="6">Excinuclease cho</fullName>
    </recommendedName>
    <alternativeName>
        <fullName evidence="8">Endonuclease cho</fullName>
    </alternativeName>
    <alternativeName>
        <fullName evidence="7">UvrC homolog protein</fullName>
    </alternativeName>
</protein>
<dbReference type="InterPro" id="IPR047296">
    <property type="entry name" value="GIY-YIG_UvrC_Cho"/>
</dbReference>
<evidence type="ECO:0000256" key="6">
    <source>
        <dbReference type="ARBA" id="ARBA00040756"/>
    </source>
</evidence>
<name>A0A2M8F355_9BACT</name>
<keyword evidence="1" id="KW-0227">DNA damage</keyword>
<feature type="domain" description="GIY-YIG" evidence="9">
    <location>
        <begin position="25"/>
        <end position="103"/>
    </location>
</feature>
<dbReference type="GO" id="GO:0016787">
    <property type="term" value="F:hydrolase activity"/>
    <property type="evidence" value="ECO:0007669"/>
    <property type="project" value="UniProtKB-KW"/>
</dbReference>
<evidence type="ECO:0000256" key="7">
    <source>
        <dbReference type="ARBA" id="ARBA00042138"/>
    </source>
</evidence>
<evidence type="ECO:0000256" key="8">
    <source>
        <dbReference type="ARBA" id="ARBA00042732"/>
    </source>
</evidence>
<keyword evidence="4" id="KW-0234">DNA repair</keyword>
<keyword evidence="2" id="KW-0378">Hydrolase</keyword>
<evidence type="ECO:0000256" key="3">
    <source>
        <dbReference type="ARBA" id="ARBA00022881"/>
    </source>
</evidence>
<dbReference type="Proteomes" id="UP000231383">
    <property type="component" value="Unassembled WGS sequence"/>
</dbReference>
<dbReference type="GO" id="GO:0009432">
    <property type="term" value="P:SOS response"/>
    <property type="evidence" value="ECO:0007669"/>
    <property type="project" value="UniProtKB-KW"/>
</dbReference>